<gene>
    <name evidence="8" type="ORF">SEUCBS140593_010225</name>
</gene>
<feature type="transmembrane region" description="Helical" evidence="6">
    <location>
        <begin position="291"/>
        <end position="314"/>
    </location>
</feature>
<feature type="transmembrane region" description="Helical" evidence="6">
    <location>
        <begin position="201"/>
        <end position="221"/>
    </location>
</feature>
<comment type="subcellular location">
    <subcellularLocation>
        <location evidence="1">Membrane</location>
        <topology evidence="1">Multi-pass membrane protein</topology>
    </subcellularLocation>
</comment>
<evidence type="ECO:0000256" key="2">
    <source>
        <dbReference type="ARBA" id="ARBA00010992"/>
    </source>
</evidence>
<accession>A0ABP0D3F8</accession>
<dbReference type="InterPro" id="IPR020846">
    <property type="entry name" value="MFS_dom"/>
</dbReference>
<dbReference type="EMBL" id="CAWUHD010000198">
    <property type="protein sequence ID" value="CAK7237959.1"/>
    <property type="molecule type" value="Genomic_DNA"/>
</dbReference>
<protein>
    <recommendedName>
        <fullName evidence="7">Major facilitator superfamily (MFS) profile domain-containing protein</fullName>
    </recommendedName>
</protein>
<feature type="transmembrane region" description="Helical" evidence="6">
    <location>
        <begin position="135"/>
        <end position="156"/>
    </location>
</feature>
<dbReference type="PANTHER" id="PTHR48022:SF3">
    <property type="entry name" value="HEXOSE TRANSPORTER PROTEIN (AFU_ORTHOLOGUE AFUA_8G04480)-RELATED"/>
    <property type="match status" value="1"/>
</dbReference>
<evidence type="ECO:0000256" key="6">
    <source>
        <dbReference type="SAM" id="Phobius"/>
    </source>
</evidence>
<dbReference type="SUPFAM" id="SSF103473">
    <property type="entry name" value="MFS general substrate transporter"/>
    <property type="match status" value="1"/>
</dbReference>
<comment type="similarity">
    <text evidence="2">Belongs to the major facilitator superfamily. Sugar transporter (TC 2.A.1.1) family.</text>
</comment>
<keyword evidence="5 6" id="KW-0472">Membrane</keyword>
<dbReference type="PROSITE" id="PS50850">
    <property type="entry name" value="MFS"/>
    <property type="match status" value="1"/>
</dbReference>
<feature type="transmembrane region" description="Helical" evidence="6">
    <location>
        <begin position="358"/>
        <end position="381"/>
    </location>
</feature>
<evidence type="ECO:0000259" key="7">
    <source>
        <dbReference type="PROSITE" id="PS50850"/>
    </source>
</evidence>
<dbReference type="InterPro" id="IPR036259">
    <property type="entry name" value="MFS_trans_sf"/>
</dbReference>
<keyword evidence="9" id="KW-1185">Reference proteome</keyword>
<proteinExistence type="inferred from homology"/>
<feature type="transmembrane region" description="Helical" evidence="6">
    <location>
        <begin position="329"/>
        <end position="351"/>
    </location>
</feature>
<dbReference type="PROSITE" id="PS00216">
    <property type="entry name" value="SUGAR_TRANSPORT_1"/>
    <property type="match status" value="1"/>
</dbReference>
<dbReference type="InterPro" id="IPR050360">
    <property type="entry name" value="MFS_Sugar_Transporters"/>
</dbReference>
<comment type="caution">
    <text evidence="8">The sequence shown here is derived from an EMBL/GenBank/DDBJ whole genome shotgun (WGS) entry which is preliminary data.</text>
</comment>
<dbReference type="PANTHER" id="PTHR48022">
    <property type="entry name" value="PLASTIDIC GLUCOSE TRANSPORTER 4"/>
    <property type="match status" value="1"/>
</dbReference>
<organism evidence="8 9">
    <name type="scientific">Sporothrix eucalyptigena</name>
    <dbReference type="NCBI Taxonomy" id="1812306"/>
    <lineage>
        <taxon>Eukaryota</taxon>
        <taxon>Fungi</taxon>
        <taxon>Dikarya</taxon>
        <taxon>Ascomycota</taxon>
        <taxon>Pezizomycotina</taxon>
        <taxon>Sordariomycetes</taxon>
        <taxon>Sordariomycetidae</taxon>
        <taxon>Ophiostomatales</taxon>
        <taxon>Ophiostomataceae</taxon>
        <taxon>Sporothrix</taxon>
    </lineage>
</organism>
<evidence type="ECO:0000256" key="1">
    <source>
        <dbReference type="ARBA" id="ARBA00004141"/>
    </source>
</evidence>
<dbReference type="Proteomes" id="UP001642482">
    <property type="component" value="Unassembled WGS sequence"/>
</dbReference>
<dbReference type="InterPro" id="IPR005828">
    <property type="entry name" value="MFS_sugar_transport-like"/>
</dbReference>
<feature type="transmembrane region" description="Helical" evidence="6">
    <location>
        <begin position="36"/>
        <end position="55"/>
    </location>
</feature>
<evidence type="ECO:0000313" key="9">
    <source>
        <dbReference type="Proteomes" id="UP001642482"/>
    </source>
</evidence>
<dbReference type="InterPro" id="IPR005829">
    <property type="entry name" value="Sugar_transporter_CS"/>
</dbReference>
<feature type="transmembrane region" description="Helical" evidence="6">
    <location>
        <begin position="110"/>
        <end position="129"/>
    </location>
</feature>
<evidence type="ECO:0000256" key="3">
    <source>
        <dbReference type="ARBA" id="ARBA00022692"/>
    </source>
</evidence>
<keyword evidence="3 6" id="KW-0812">Transmembrane</keyword>
<feature type="transmembrane region" description="Helical" evidence="6">
    <location>
        <begin position="168"/>
        <end position="189"/>
    </location>
</feature>
<reference evidence="8 9" key="1">
    <citation type="submission" date="2024-01" db="EMBL/GenBank/DDBJ databases">
        <authorList>
            <person name="Allen C."/>
            <person name="Tagirdzhanova G."/>
        </authorList>
    </citation>
    <scope>NUCLEOTIDE SEQUENCE [LARGE SCALE GENOMIC DNA]</scope>
</reference>
<evidence type="ECO:0000313" key="8">
    <source>
        <dbReference type="EMBL" id="CAK7237959.1"/>
    </source>
</evidence>
<feature type="transmembrane region" description="Helical" evidence="6">
    <location>
        <begin position="387"/>
        <end position="406"/>
    </location>
</feature>
<name>A0ABP0D3F8_9PEZI</name>
<dbReference type="Pfam" id="PF00083">
    <property type="entry name" value="Sugar_tr"/>
    <property type="match status" value="1"/>
</dbReference>
<dbReference type="Gene3D" id="1.20.1250.20">
    <property type="entry name" value="MFS general substrate transporter like domains"/>
    <property type="match status" value="1"/>
</dbReference>
<sequence length="407" mass="44514">MVAKLRSELGDSSAIGDSLARFLPDDGIPWYKKHHLIILNIFTIALSLTSAANGYDGTMMNGLMALPQWNDFMNNPQGSWLGFINAVQPLSATVAYPFVAYFANRWGRKNGIYIGYAFLLLGVFLQAFAPNPAAFILGRVFLGQPSAWWGGLAPLLITELAYPTHRGFLTALYLCGWYVGSIVAAWATYGTRNYTNDWAWRIPSILQIAIPVVVLPVIFFVNESPRYLVAKGRIAEARALLIRLHAGGDESSPLVAFEMLEIERAIEADNSAKNSTSWMDLISTPGNRHRAFISVSLGVFAQWNGVGVVSYYLAKVLTTVGITSVTNQTLISACLQIWNLVISIGGAACVDRVGRRPLFIYGTIGMLVSFILISGLSGSFANTGNHQVGIAVVPFLYIYYGFYDVAL</sequence>
<feature type="transmembrane region" description="Helical" evidence="6">
    <location>
        <begin position="80"/>
        <end position="103"/>
    </location>
</feature>
<keyword evidence="4 6" id="KW-1133">Transmembrane helix</keyword>
<evidence type="ECO:0000256" key="4">
    <source>
        <dbReference type="ARBA" id="ARBA00022989"/>
    </source>
</evidence>
<evidence type="ECO:0000256" key="5">
    <source>
        <dbReference type="ARBA" id="ARBA00023136"/>
    </source>
</evidence>
<feature type="domain" description="Major facilitator superfamily (MFS) profile" evidence="7">
    <location>
        <begin position="42"/>
        <end position="407"/>
    </location>
</feature>